<evidence type="ECO:0000313" key="1">
    <source>
        <dbReference type="EMBL" id="TDL15668.1"/>
    </source>
</evidence>
<dbReference type="Proteomes" id="UP000294933">
    <property type="component" value="Unassembled WGS sequence"/>
</dbReference>
<accession>A0A4Y7PKN4</accession>
<reference evidence="1 2" key="1">
    <citation type="submission" date="2018-06" db="EMBL/GenBank/DDBJ databases">
        <title>A transcriptomic atlas of mushroom development highlights an independent origin of complex multicellularity.</title>
        <authorList>
            <consortium name="DOE Joint Genome Institute"/>
            <person name="Krizsan K."/>
            <person name="Almasi E."/>
            <person name="Merenyi Z."/>
            <person name="Sahu N."/>
            <person name="Viragh M."/>
            <person name="Koszo T."/>
            <person name="Mondo S."/>
            <person name="Kiss B."/>
            <person name="Balint B."/>
            <person name="Kues U."/>
            <person name="Barry K."/>
            <person name="Hegedus J.C."/>
            <person name="Henrissat B."/>
            <person name="Johnson J."/>
            <person name="Lipzen A."/>
            <person name="Ohm R."/>
            <person name="Nagy I."/>
            <person name="Pangilinan J."/>
            <person name="Yan J."/>
            <person name="Xiong Y."/>
            <person name="Grigoriev I.V."/>
            <person name="Hibbett D.S."/>
            <person name="Nagy L.G."/>
        </authorList>
    </citation>
    <scope>NUCLEOTIDE SEQUENCE [LARGE SCALE GENOMIC DNA]</scope>
    <source>
        <strain evidence="1 2">SZMC22713</strain>
    </source>
</reference>
<dbReference type="EMBL" id="ML170266">
    <property type="protein sequence ID" value="TDL15668.1"/>
    <property type="molecule type" value="Genomic_DNA"/>
</dbReference>
<protein>
    <submittedName>
        <fullName evidence="1">Uncharacterized protein</fullName>
    </submittedName>
</protein>
<dbReference type="AlphaFoldDB" id="A0A4Y7PKN4"/>
<name>A0A4Y7PKN4_9AGAM</name>
<keyword evidence="2" id="KW-1185">Reference proteome</keyword>
<gene>
    <name evidence="1" type="ORF">BD410DRAFT_796145</name>
</gene>
<sequence>MSTENVHGQYLNINRLYGITLTDHSSREEHSSRILPSGTVATWLAGAALGQTLSITVT</sequence>
<proteinExistence type="predicted"/>
<organism evidence="1 2">
    <name type="scientific">Rickenella mellea</name>
    <dbReference type="NCBI Taxonomy" id="50990"/>
    <lineage>
        <taxon>Eukaryota</taxon>
        <taxon>Fungi</taxon>
        <taxon>Dikarya</taxon>
        <taxon>Basidiomycota</taxon>
        <taxon>Agaricomycotina</taxon>
        <taxon>Agaricomycetes</taxon>
        <taxon>Hymenochaetales</taxon>
        <taxon>Rickenellaceae</taxon>
        <taxon>Rickenella</taxon>
    </lineage>
</organism>
<evidence type="ECO:0000313" key="2">
    <source>
        <dbReference type="Proteomes" id="UP000294933"/>
    </source>
</evidence>
<dbReference type="VEuPathDB" id="FungiDB:BD410DRAFT_796145"/>